<dbReference type="InterPro" id="IPR050366">
    <property type="entry name" value="BP-dependent_transpt_permease"/>
</dbReference>
<keyword evidence="6 7" id="KW-0472">Membrane</keyword>
<dbReference type="GO" id="GO:0055085">
    <property type="term" value="P:transmembrane transport"/>
    <property type="evidence" value="ECO:0007669"/>
    <property type="project" value="InterPro"/>
</dbReference>
<keyword evidence="3" id="KW-1003">Cell membrane</keyword>
<comment type="subcellular location">
    <subcellularLocation>
        <location evidence="1">Cell membrane</location>
        <topology evidence="1">Multi-pass membrane protein</topology>
    </subcellularLocation>
</comment>
<keyword evidence="4 7" id="KW-0812">Transmembrane</keyword>
<feature type="domain" description="ABC transmembrane type-1" evidence="8">
    <location>
        <begin position="3"/>
        <end position="143"/>
    </location>
</feature>
<dbReference type="PANTHER" id="PTHR43386:SF1">
    <property type="entry name" value="D,D-DIPEPTIDE TRANSPORT SYSTEM PERMEASE PROTEIN DDPC-RELATED"/>
    <property type="match status" value="1"/>
</dbReference>
<dbReference type="Proteomes" id="UP000263012">
    <property type="component" value="Chromosome"/>
</dbReference>
<keyword evidence="5 7" id="KW-1133">Transmembrane helix</keyword>
<proteinExistence type="predicted"/>
<reference evidence="10" key="1">
    <citation type="submission" date="2017-11" db="EMBL/GenBank/DDBJ databases">
        <title>Phenotypic and genomic properties of facultatively anaerobic sulfur-reducing natronoarchaea from hypersaline soda lakes.</title>
        <authorList>
            <person name="Sorokin D.Y."/>
            <person name="Kublanov I.V."/>
            <person name="Roman P."/>
            <person name="Sinninghe Damste J.S."/>
            <person name="Golyshin P.N."/>
            <person name="Rojo D."/>
            <person name="Ciordia S."/>
            <person name="Mena M.D.C."/>
            <person name="Ferrer M."/>
            <person name="Messina E."/>
            <person name="Smedile F."/>
            <person name="La Spada G."/>
            <person name="La Cono V."/>
            <person name="Yakimov M.M."/>
        </authorList>
    </citation>
    <scope>NUCLEOTIDE SEQUENCE [LARGE SCALE GENOMIC DNA]</scope>
    <source>
        <strain evidence="10">AArc-Sl</strain>
    </source>
</reference>
<protein>
    <submittedName>
        <fullName evidence="9">ABC transporter permease</fullName>
    </submittedName>
</protein>
<dbReference type="Gene3D" id="1.10.3720.10">
    <property type="entry name" value="MetI-like"/>
    <property type="match status" value="1"/>
</dbReference>
<dbReference type="Pfam" id="PF00528">
    <property type="entry name" value="BPD_transp_1"/>
    <property type="match status" value="1"/>
</dbReference>
<evidence type="ECO:0000256" key="5">
    <source>
        <dbReference type="ARBA" id="ARBA00022989"/>
    </source>
</evidence>
<gene>
    <name evidence="9" type="ORF">AArcSl_2267</name>
</gene>
<dbReference type="KEGG" id="hdf:AArcSl_2267"/>
<dbReference type="EMBL" id="CP025066">
    <property type="protein sequence ID" value="AUX09891.1"/>
    <property type="molecule type" value="Genomic_DNA"/>
</dbReference>
<evidence type="ECO:0000256" key="6">
    <source>
        <dbReference type="ARBA" id="ARBA00023136"/>
    </source>
</evidence>
<dbReference type="InterPro" id="IPR000515">
    <property type="entry name" value="MetI-like"/>
</dbReference>
<dbReference type="AlphaFoldDB" id="A0A343TLB9"/>
<dbReference type="CDD" id="cd06261">
    <property type="entry name" value="TM_PBP2"/>
    <property type="match status" value="1"/>
</dbReference>
<name>A0A343TLB9_9EURY</name>
<feature type="transmembrane region" description="Helical" evidence="7">
    <location>
        <begin position="111"/>
        <end position="133"/>
    </location>
</feature>
<sequence>MFGLFSWGGIARLVRSETLQRRERGHVLVARSLGASGSYLAKRHLLPNVTNTVVPAVFHLFAILVLVEAGLAFLGFHELWLYSWGSTISESINAQIGSRLQLRADRPAYQIWWVSGLPALALTLTITAFKLLGDGLRDALDPRG</sequence>
<dbReference type="PANTHER" id="PTHR43386">
    <property type="entry name" value="OLIGOPEPTIDE TRANSPORT SYSTEM PERMEASE PROTEIN APPC"/>
    <property type="match status" value="1"/>
</dbReference>
<organism evidence="9 10">
    <name type="scientific">Halalkaliarchaeum desulfuricum</name>
    <dbReference type="NCBI Taxonomy" id="2055893"/>
    <lineage>
        <taxon>Archaea</taxon>
        <taxon>Methanobacteriati</taxon>
        <taxon>Methanobacteriota</taxon>
        <taxon>Stenosarchaea group</taxon>
        <taxon>Halobacteria</taxon>
        <taxon>Halobacteriales</taxon>
        <taxon>Haloferacaceae</taxon>
        <taxon>Halalkaliarchaeum</taxon>
    </lineage>
</organism>
<dbReference type="SUPFAM" id="SSF161098">
    <property type="entry name" value="MetI-like"/>
    <property type="match status" value="1"/>
</dbReference>
<evidence type="ECO:0000313" key="10">
    <source>
        <dbReference type="Proteomes" id="UP000263012"/>
    </source>
</evidence>
<evidence type="ECO:0000256" key="3">
    <source>
        <dbReference type="ARBA" id="ARBA00022475"/>
    </source>
</evidence>
<feature type="transmembrane region" description="Helical" evidence="7">
    <location>
        <begin position="52"/>
        <end position="76"/>
    </location>
</feature>
<evidence type="ECO:0000256" key="1">
    <source>
        <dbReference type="ARBA" id="ARBA00004651"/>
    </source>
</evidence>
<keyword evidence="10" id="KW-1185">Reference proteome</keyword>
<accession>A0A343TLB9</accession>
<keyword evidence="2" id="KW-0813">Transport</keyword>
<evidence type="ECO:0000256" key="2">
    <source>
        <dbReference type="ARBA" id="ARBA00022448"/>
    </source>
</evidence>
<dbReference type="GO" id="GO:0005886">
    <property type="term" value="C:plasma membrane"/>
    <property type="evidence" value="ECO:0007669"/>
    <property type="project" value="UniProtKB-SubCell"/>
</dbReference>
<evidence type="ECO:0000256" key="7">
    <source>
        <dbReference type="SAM" id="Phobius"/>
    </source>
</evidence>
<dbReference type="InterPro" id="IPR035906">
    <property type="entry name" value="MetI-like_sf"/>
</dbReference>
<evidence type="ECO:0000313" key="9">
    <source>
        <dbReference type="EMBL" id="AUX09891.1"/>
    </source>
</evidence>
<evidence type="ECO:0000256" key="4">
    <source>
        <dbReference type="ARBA" id="ARBA00022692"/>
    </source>
</evidence>
<evidence type="ECO:0000259" key="8">
    <source>
        <dbReference type="Pfam" id="PF00528"/>
    </source>
</evidence>